<sequence length="168" mass="17856" precursor="true">MRILSAIAATLRSVFSAGRAVLSLPFRALGAIGGGGYALPPEDDEDEPVVAPSVPPAPVVDLQEVWRDHAIALQSWCADAVAMGGPMPIPPRLPRAVREWAPGLSPDECRAIYRSPETAVSAHLQGLFDIPGVRKVGRLPLANWPVDVADRLTDDAEPDLTVATLLAR</sequence>
<dbReference type="eggNOG" id="ENOG50309HX">
    <property type="taxonomic scope" value="Bacteria"/>
</dbReference>
<gene>
    <name evidence="1" type="ordered locus">RPD_2155</name>
</gene>
<dbReference type="AlphaFoldDB" id="Q138U9"/>
<dbReference type="KEGG" id="rpd:RPD_2155"/>
<reference evidence="1 2" key="1">
    <citation type="submission" date="2006-03" db="EMBL/GenBank/DDBJ databases">
        <title>Complete sequence of Rhodopseudomonas palustris BisB5.</title>
        <authorList>
            <consortium name="US DOE Joint Genome Institute"/>
            <person name="Copeland A."/>
            <person name="Lucas S."/>
            <person name="Lapidus A."/>
            <person name="Barry K."/>
            <person name="Detter J.C."/>
            <person name="Glavina del Rio T."/>
            <person name="Hammon N."/>
            <person name="Israni S."/>
            <person name="Dalin E."/>
            <person name="Tice H."/>
            <person name="Pitluck S."/>
            <person name="Chain P."/>
            <person name="Malfatti S."/>
            <person name="Shin M."/>
            <person name="Vergez L."/>
            <person name="Schmutz J."/>
            <person name="Larimer F."/>
            <person name="Land M."/>
            <person name="Hauser L."/>
            <person name="Pelletier D.A."/>
            <person name="Kyrpides N."/>
            <person name="Lykidis A."/>
            <person name="Oda Y."/>
            <person name="Harwood C.S."/>
            <person name="Richardson P."/>
        </authorList>
    </citation>
    <scope>NUCLEOTIDE SEQUENCE [LARGE SCALE GENOMIC DNA]</scope>
    <source>
        <strain evidence="1 2">BisB5</strain>
    </source>
</reference>
<evidence type="ECO:0000313" key="2">
    <source>
        <dbReference type="Proteomes" id="UP000001818"/>
    </source>
</evidence>
<organism evidence="1 2">
    <name type="scientific">Rhodopseudomonas palustris (strain BisB5)</name>
    <dbReference type="NCBI Taxonomy" id="316057"/>
    <lineage>
        <taxon>Bacteria</taxon>
        <taxon>Pseudomonadati</taxon>
        <taxon>Pseudomonadota</taxon>
        <taxon>Alphaproteobacteria</taxon>
        <taxon>Hyphomicrobiales</taxon>
        <taxon>Nitrobacteraceae</taxon>
        <taxon>Rhodopseudomonas</taxon>
    </lineage>
</organism>
<accession>Q138U9</accession>
<protein>
    <submittedName>
        <fullName evidence="1">Uncharacterized protein</fullName>
    </submittedName>
</protein>
<name>Q138U9_RHOPS</name>
<evidence type="ECO:0000313" key="1">
    <source>
        <dbReference type="EMBL" id="ABE39390.1"/>
    </source>
</evidence>
<dbReference type="Proteomes" id="UP000001818">
    <property type="component" value="Chromosome"/>
</dbReference>
<proteinExistence type="predicted"/>
<dbReference type="HOGENOM" id="CLU_1585243_0_0_5"/>
<dbReference type="EMBL" id="CP000283">
    <property type="protein sequence ID" value="ABE39390.1"/>
    <property type="molecule type" value="Genomic_DNA"/>
</dbReference>
<dbReference type="BioCyc" id="RPAL316057:RPD_RS10820-MONOMER"/>